<dbReference type="Pfam" id="PF00975">
    <property type="entry name" value="Thioesterase"/>
    <property type="match status" value="2"/>
</dbReference>
<dbReference type="SMART" id="SM00822">
    <property type="entry name" value="PKS_KR"/>
    <property type="match status" value="1"/>
</dbReference>
<feature type="region of interest" description="Disordered" evidence="7">
    <location>
        <begin position="826"/>
        <end position="846"/>
    </location>
</feature>
<accession>A0AAD7UHE6</accession>
<evidence type="ECO:0000259" key="9">
    <source>
        <dbReference type="PROSITE" id="PS52004"/>
    </source>
</evidence>
<dbReference type="SUPFAM" id="SSF53474">
    <property type="entry name" value="alpha/beta-Hydrolases"/>
    <property type="match status" value="2"/>
</dbReference>
<dbReference type="InterPro" id="IPR013968">
    <property type="entry name" value="PKS_KR"/>
</dbReference>
<feature type="region of interest" description="Disordered" evidence="7">
    <location>
        <begin position="2653"/>
        <end position="2687"/>
    </location>
</feature>
<dbReference type="InterPro" id="IPR036736">
    <property type="entry name" value="ACP-like_sf"/>
</dbReference>
<dbReference type="SUPFAM" id="SSF53901">
    <property type="entry name" value="Thiolase-like"/>
    <property type="match status" value="1"/>
</dbReference>
<evidence type="ECO:0000256" key="7">
    <source>
        <dbReference type="SAM" id="MobiDB-lite"/>
    </source>
</evidence>
<dbReference type="SMART" id="SM00825">
    <property type="entry name" value="PKS_KS"/>
    <property type="match status" value="1"/>
</dbReference>
<dbReference type="InterPro" id="IPR016039">
    <property type="entry name" value="Thiolase-like"/>
</dbReference>
<dbReference type="Gene3D" id="3.40.366.10">
    <property type="entry name" value="Malonyl-Coenzyme A Acyl Carrier Protein, domain 2"/>
    <property type="match status" value="1"/>
</dbReference>
<dbReference type="SUPFAM" id="SSF51735">
    <property type="entry name" value="NAD(P)-binding Rossmann-fold domains"/>
    <property type="match status" value="1"/>
</dbReference>
<dbReference type="EMBL" id="JAQMWT010000334">
    <property type="protein sequence ID" value="KAJ8604289.1"/>
    <property type="molecule type" value="Genomic_DNA"/>
</dbReference>
<dbReference type="Gene3D" id="3.30.300.30">
    <property type="match status" value="1"/>
</dbReference>
<dbReference type="InterPro" id="IPR025110">
    <property type="entry name" value="AMP-bd_C"/>
</dbReference>
<feature type="compositionally biased region" description="Pro residues" evidence="7">
    <location>
        <begin position="1920"/>
        <end position="1930"/>
    </location>
</feature>
<dbReference type="Pfam" id="PF00501">
    <property type="entry name" value="AMP-binding"/>
    <property type="match status" value="1"/>
</dbReference>
<keyword evidence="4" id="KW-0597">Phosphoprotein</keyword>
<keyword evidence="3" id="KW-0963">Cytoplasm</keyword>
<evidence type="ECO:0000259" key="8">
    <source>
        <dbReference type="PROSITE" id="PS50075"/>
    </source>
</evidence>
<dbReference type="Gene3D" id="1.10.1200.10">
    <property type="entry name" value="ACP-like"/>
    <property type="match status" value="1"/>
</dbReference>
<dbReference type="GO" id="GO:0005886">
    <property type="term" value="C:plasma membrane"/>
    <property type="evidence" value="ECO:0007669"/>
    <property type="project" value="TreeGrafter"/>
</dbReference>
<feature type="domain" description="Carrier" evidence="8">
    <location>
        <begin position="841"/>
        <end position="919"/>
    </location>
</feature>
<evidence type="ECO:0000256" key="2">
    <source>
        <dbReference type="ARBA" id="ARBA00022450"/>
    </source>
</evidence>
<dbReference type="SUPFAM" id="SSF56801">
    <property type="entry name" value="Acetyl-CoA synthetase-like"/>
    <property type="match status" value="1"/>
</dbReference>
<evidence type="ECO:0000256" key="6">
    <source>
        <dbReference type="ARBA" id="ARBA00022737"/>
    </source>
</evidence>
<dbReference type="InterPro" id="IPR045851">
    <property type="entry name" value="AMP-bd_C_sf"/>
</dbReference>
<dbReference type="Gene3D" id="3.40.50.720">
    <property type="entry name" value="NAD(P)-binding Rossmann-like Domain"/>
    <property type="match status" value="1"/>
</dbReference>
<dbReference type="Pfam" id="PF13193">
    <property type="entry name" value="AMP-binding_C"/>
    <property type="match status" value="1"/>
</dbReference>
<dbReference type="InterPro" id="IPR020806">
    <property type="entry name" value="PKS_PP-bd"/>
</dbReference>
<gene>
    <name evidence="10" type="ORF">CTAYLR_002502</name>
</gene>
<feature type="domain" description="Carrier" evidence="8">
    <location>
        <begin position="2681"/>
        <end position="2756"/>
    </location>
</feature>
<proteinExistence type="predicted"/>
<dbReference type="InterPro" id="IPR000873">
    <property type="entry name" value="AMP-dep_synth/lig_dom"/>
</dbReference>
<dbReference type="InterPro" id="IPR014031">
    <property type="entry name" value="Ketoacyl_synth_C"/>
</dbReference>
<dbReference type="Pfam" id="PF02801">
    <property type="entry name" value="Ketoacyl-synt_C"/>
    <property type="match status" value="1"/>
</dbReference>
<keyword evidence="11" id="KW-1185">Reference proteome</keyword>
<dbReference type="InterPro" id="IPR016035">
    <property type="entry name" value="Acyl_Trfase/lysoPLipase"/>
</dbReference>
<dbReference type="SUPFAM" id="SSF47336">
    <property type="entry name" value="ACP-like"/>
    <property type="match status" value="1"/>
</dbReference>
<dbReference type="Gene3D" id="3.30.70.3290">
    <property type="match status" value="3"/>
</dbReference>
<dbReference type="Gene3D" id="3.40.47.10">
    <property type="match status" value="1"/>
</dbReference>
<dbReference type="InterPro" id="IPR057326">
    <property type="entry name" value="KR_dom"/>
</dbReference>
<dbReference type="InterPro" id="IPR054514">
    <property type="entry name" value="RhiE-like_linker"/>
</dbReference>
<dbReference type="InterPro" id="IPR050091">
    <property type="entry name" value="PKS_NRPS_Biosynth_Enz"/>
</dbReference>
<dbReference type="Gene3D" id="3.40.50.12780">
    <property type="entry name" value="N-terminal domain of ligase-like"/>
    <property type="match status" value="1"/>
</dbReference>
<dbReference type="Pfam" id="PF08659">
    <property type="entry name" value="KR"/>
    <property type="match status" value="1"/>
</dbReference>
<dbReference type="InterPro" id="IPR001031">
    <property type="entry name" value="Thioesterase"/>
</dbReference>
<keyword evidence="6" id="KW-0677">Repeat</keyword>
<reference evidence="10" key="1">
    <citation type="submission" date="2023-01" db="EMBL/GenBank/DDBJ databases">
        <title>Metagenome sequencing of chrysophaentin producing Chrysophaeum taylorii.</title>
        <authorList>
            <person name="Davison J."/>
            <person name="Bewley C."/>
        </authorList>
    </citation>
    <scope>NUCLEOTIDE SEQUENCE</scope>
    <source>
        <strain evidence="10">NIES-1699</strain>
    </source>
</reference>
<dbReference type="Pfam" id="PF00550">
    <property type="entry name" value="PP-binding"/>
    <property type="match status" value="2"/>
</dbReference>
<dbReference type="Proteomes" id="UP001230188">
    <property type="component" value="Unassembled WGS sequence"/>
</dbReference>
<dbReference type="Pfam" id="PF22336">
    <property type="entry name" value="RhiE-like_linker"/>
    <property type="match status" value="1"/>
</dbReference>
<dbReference type="GO" id="GO:0031177">
    <property type="term" value="F:phosphopantetheine binding"/>
    <property type="evidence" value="ECO:0007669"/>
    <property type="project" value="InterPro"/>
</dbReference>
<protein>
    <submittedName>
        <fullName evidence="10">Uncharacterized protein</fullName>
    </submittedName>
</protein>
<keyword evidence="5" id="KW-0808">Transferase</keyword>
<dbReference type="Pfam" id="PF00109">
    <property type="entry name" value="ketoacyl-synt"/>
    <property type="match status" value="1"/>
</dbReference>
<dbReference type="InterPro" id="IPR042099">
    <property type="entry name" value="ANL_N_sf"/>
</dbReference>
<evidence type="ECO:0000256" key="4">
    <source>
        <dbReference type="ARBA" id="ARBA00022553"/>
    </source>
</evidence>
<dbReference type="GO" id="GO:0005737">
    <property type="term" value="C:cytoplasm"/>
    <property type="evidence" value="ECO:0007669"/>
    <property type="project" value="UniProtKB-SubCell"/>
</dbReference>
<keyword evidence="2" id="KW-0596">Phosphopantetheine</keyword>
<dbReference type="PROSITE" id="PS50075">
    <property type="entry name" value="CARRIER"/>
    <property type="match status" value="2"/>
</dbReference>
<organism evidence="10 11">
    <name type="scientific">Chrysophaeum taylorii</name>
    <dbReference type="NCBI Taxonomy" id="2483200"/>
    <lineage>
        <taxon>Eukaryota</taxon>
        <taxon>Sar</taxon>
        <taxon>Stramenopiles</taxon>
        <taxon>Ochrophyta</taxon>
        <taxon>Pelagophyceae</taxon>
        <taxon>Pelagomonadales</taxon>
        <taxon>Pelagomonadaceae</taxon>
        <taxon>Chrysophaeum</taxon>
    </lineage>
</organism>
<feature type="domain" description="Ketosynthase family 3 (KS3)" evidence="9">
    <location>
        <begin position="948"/>
        <end position="1387"/>
    </location>
</feature>
<dbReference type="InterPro" id="IPR029058">
    <property type="entry name" value="AB_hydrolase_fold"/>
</dbReference>
<comment type="caution">
    <text evidence="10">The sequence shown here is derived from an EMBL/GenBank/DDBJ whole genome shotgun (WGS) entry which is preliminary data.</text>
</comment>
<dbReference type="GO" id="GO:0006633">
    <property type="term" value="P:fatty acid biosynthetic process"/>
    <property type="evidence" value="ECO:0007669"/>
    <property type="project" value="TreeGrafter"/>
</dbReference>
<dbReference type="SUPFAM" id="SSF52151">
    <property type="entry name" value="FabD/lysophospholipase-like"/>
    <property type="match status" value="1"/>
</dbReference>
<feature type="compositionally biased region" description="Low complexity" evidence="7">
    <location>
        <begin position="826"/>
        <end position="845"/>
    </location>
</feature>
<dbReference type="InterPro" id="IPR009081">
    <property type="entry name" value="PP-bd_ACP"/>
</dbReference>
<dbReference type="InterPro" id="IPR036291">
    <property type="entry name" value="NAD(P)-bd_dom_sf"/>
</dbReference>
<dbReference type="GO" id="GO:0004312">
    <property type="term" value="F:fatty acid synthase activity"/>
    <property type="evidence" value="ECO:0007669"/>
    <property type="project" value="TreeGrafter"/>
</dbReference>
<evidence type="ECO:0000256" key="5">
    <source>
        <dbReference type="ARBA" id="ARBA00022679"/>
    </source>
</evidence>
<dbReference type="InterPro" id="IPR006162">
    <property type="entry name" value="Ppantetheine_attach_site"/>
</dbReference>
<dbReference type="PANTHER" id="PTHR43775">
    <property type="entry name" value="FATTY ACID SYNTHASE"/>
    <property type="match status" value="1"/>
</dbReference>
<dbReference type="PANTHER" id="PTHR43775:SF37">
    <property type="entry name" value="SI:DKEY-61P9.11"/>
    <property type="match status" value="1"/>
</dbReference>
<evidence type="ECO:0000313" key="11">
    <source>
        <dbReference type="Proteomes" id="UP001230188"/>
    </source>
</evidence>
<evidence type="ECO:0000256" key="3">
    <source>
        <dbReference type="ARBA" id="ARBA00022490"/>
    </source>
</evidence>
<dbReference type="InterPro" id="IPR001227">
    <property type="entry name" value="Ac_transferase_dom_sf"/>
</dbReference>
<dbReference type="InterPro" id="IPR020841">
    <property type="entry name" value="PKS_Beta-ketoAc_synthase_dom"/>
</dbReference>
<dbReference type="PROSITE" id="PS52004">
    <property type="entry name" value="KS3_2"/>
    <property type="match status" value="1"/>
</dbReference>
<name>A0AAD7UHE6_9STRA</name>
<sequence>MHGGALVCFQPRAEPVARVICFPHAGGGPHAFGELGSLFSDAIEVHVVSYAGRGQRFAEAFAPDVETASREAYAAIRAVADRPIVLLGHSFGALLAFDVAARLVTNNDAVVVLRVFASSCPEPRAVAPRLSDLSDADLVTALASRGWLPAAASGGGSAGLLEHALPPLRADLELYERYEPPETVPKLKITALGGELDSSVPVEELDKWRAWADDFEVIIVEGAGHFHVDSDREELAARLETTVESALAGLASSALVGPRFAPPPTMSERTIVEVLWRLAAERPDDPAIFDPGNESGASLSFARLRREALKVAAGLPIEEEHKGEVVAVYLPPSAIYVVANLGVFQAGAAVVYFEVNYTTALIDQLLDASSARCVLTNARLEPNLPARADRLLLDVLDYGCATSSSTLTAKNAYDGRFDPSALAYCSMSSGTTGKPKAILVDHKAVFHNYFARDAVCPYDRDDRDGCNIFFVWESLRAPVHGLEMVVVPDSVVVDARRLVAFLKQHKITRTMLTPSLLRNILDQPGLDAKRHLGHMRYFFLQGEVVPRALVDDFRAKFSSSSFLQKRTRLVNYYSTWESLDATAAILSPAPEESGFFSSVAPVGKPLPGVCVLVVDRSSGRVVPRGVPGFVYVVASSLARGYLGDDEKTKARFFPLSSLADHPSTRRALAAVETLFLEEDPSVRCYDTGDRGVVLEDGSLVLLGRADSTVKIRGFKVALNYVENAALDFSRVKTCVVRPVLDPETQQPVGLVAYVVPATPQKEEEEEEEEGVVKAVRDHLKATLPEYAVPSHVVALDALPTKPGSGKLDYSRLPPPAVDDVAVPVETTTTTTPPTTPTSSSSSSSSFGRVAAREIKAAFETTLGREVATEANFFELGGHSLHAAKIVGQVAAKLGVELAVVDLFERPSVEALAALLADRRGGGGNALPRGGGRRDHFLVVEAQQQPNLTTPLAVTGAACLLPGAGDVAEFWRNLNESRDSLTEFSLAELKARGVPDAVLSNPAFVPKAQMLRGDDVVAFDAFFWGISAAEARVMDPQHRKLLEVSWRARETAGKGTRNAEEAWGVFAAAGIDGYMIHHLEGKPLRDASDPGAIFAGEVGSEKDYAPTRVSYHLGLRGPSVAVNSACSSALVAAAMAAYAITVGDCKAAIVGASSITFPNAGYVYVDGLVGSEDGVVRPLDARATGTLFGDGVGAFCFEEQEAAGARGIAVVLGAAVTNDGRLKAGFAAPSPDAQAVAIVRSTRRAKARRLDAVELHATATKLGDAIEVAGLSRALKALDVAAAAAAEDGGGGVLCLGSVKGNVGHANCAAGFTGLLKACLALAHARFPPTAHFRELNPKIRGGGMPPNAVVVAGDSAALLGRNDRTPLLAGVSSFGVGGTNAHLTLSSEFSVRDAGGYYGEVFDGEVREPNSRRRPPVVAWRVPEDSLETPRGAAAKPALASEAAAAATLAAMRDAAAAVGIKSNSKNSPGVKPISRVNSLDALVESPRRRRSEVVCLSAKTEASLATLVEAVAEFLRRRDDDDDVSLSDVARTLQEGREEFREWRVAVNATTKAEAATELEAASRVPAPKRRKSEVCLELGASRVPIRLGAGRALFETHAEFRARLQACAAVVDAPLRQLPSNGATAAPDGLLDALGYAVDRADFRPDEAATFAAHGRSSRIAAQAVLSRPAVSEPATFSLLYALAACFLTDGRLVFFSSSSSGEEERAPFFAAIAGRGVGQLVALALDGGIALDDALLLCCERGRLLEEEEEEEEEKLLLLEQYVAARVADQPAYLEPPRRAAVADTVSGGWLSSFDVKDPAYWGLQLAKKDDDDNWDAATAALARWEPALILSVDISFDKFFEEERSFSVVARCDASDVTRALAVAWCAGLTVDWRAARRSARGTASRAREPRFVAGVPGYAFARTTHWVNPLASVYAPPPPPPLPPPPRRKKKKKKEAPLLRSAADSCLVVVTPQKSSSPKRARLVCAAYAGGSSKVFSSWAAAAPPWLEVAAIEMAGRGARADEPLPNSDEDDEVHRESVRKAISRLDPLPWALVGLSAGALLAIELYKILDAPARDALRCVCLAGRGFPSLGTSIPDDDEIFETYALAPRAVLESAAFRKVALPRLRSDLAADARAAARVVLNPPSLNVPLLIFGGLDDPSFPPTDATKWRDALSPPSLSARFVPGAHDFLASCADAIIPDLVQFFGGGCRPTCDDDDEEEELPLYEVRWEHAGIVIIEESPQQELDAMIPATRLEDIRRNLLEEGDDEIVEETARFAAKTGSLVLDALACGYDDSWLDRDEADAWALVCVLRAVAETDAPVFCTLVSRASPRGALAAGASKCAPYEGRLVGVRRVYLLGLDDDDLGDANLANGAARAAALAAPRDLDVLLTPGPDNNGWRAAVPRATLKKPEHRRRRSDDASAAAAAARWLRAKKTTTLVTGATGGLGAALVEWLRDSVGANNLLLLGRRSNGSNHVACESVGDPDALDAALEAYPKNIGAVFHLAGALRDATIATMDRDAFGVPIYPKARGLAAIRTVAARRRWPVRAIVAYSSTTSLYGFGGQSNYSAANTFVDHLADWDDDPSKPPVVAIHWGPWADAGMAKRGTKAHSFALRFGDAPLATDEALRCLAFALGPAPSRFAAFKVANWDRSPWKSLAATDHLVLIPGKNHDDDDDDDDDDAVPRVTEDEDDDDDGSSNPKDAVELFLRARVSEWLPDATLDALGLDSLDFAQMRAQAVDLFGRPVPLALFSTPDRTLADLAAALRNHLDSATTDE</sequence>
<evidence type="ECO:0000256" key="1">
    <source>
        <dbReference type="ARBA" id="ARBA00004496"/>
    </source>
</evidence>
<dbReference type="PROSITE" id="PS00012">
    <property type="entry name" value="PHOSPHOPANTETHEINE"/>
    <property type="match status" value="1"/>
</dbReference>
<dbReference type="InterPro" id="IPR014030">
    <property type="entry name" value="Ketoacyl_synth_N"/>
</dbReference>
<dbReference type="SMART" id="SM00823">
    <property type="entry name" value="PKS_PP"/>
    <property type="match status" value="1"/>
</dbReference>
<dbReference type="Gene3D" id="3.40.50.1820">
    <property type="entry name" value="alpha/beta hydrolase"/>
    <property type="match status" value="2"/>
</dbReference>
<feature type="region of interest" description="Disordered" evidence="7">
    <location>
        <begin position="1919"/>
        <end position="1944"/>
    </location>
</feature>
<comment type="subcellular location">
    <subcellularLocation>
        <location evidence="1">Cytoplasm</location>
    </subcellularLocation>
</comment>
<dbReference type="CDD" id="cd00833">
    <property type="entry name" value="PKS"/>
    <property type="match status" value="1"/>
</dbReference>
<evidence type="ECO:0000313" key="10">
    <source>
        <dbReference type="EMBL" id="KAJ8604289.1"/>
    </source>
</evidence>